<keyword evidence="5 7" id="KW-1133">Transmembrane helix</keyword>
<evidence type="ECO:0000256" key="3">
    <source>
        <dbReference type="ARBA" id="ARBA00022475"/>
    </source>
</evidence>
<dbReference type="InterPro" id="IPR004763">
    <property type="entry name" value="CusA-like"/>
</dbReference>
<evidence type="ECO:0000313" key="8">
    <source>
        <dbReference type="EMBL" id="OGG54140.1"/>
    </source>
</evidence>
<dbReference type="Gene3D" id="3.30.70.1320">
    <property type="entry name" value="Multidrug efflux transporter AcrB pore domain like"/>
    <property type="match status" value="1"/>
</dbReference>
<evidence type="ECO:0008006" key="10">
    <source>
        <dbReference type="Google" id="ProtNLM"/>
    </source>
</evidence>
<comment type="subcellular location">
    <subcellularLocation>
        <location evidence="1">Cell membrane</location>
        <topology evidence="1">Multi-pass membrane protein</topology>
    </subcellularLocation>
</comment>
<evidence type="ECO:0000256" key="7">
    <source>
        <dbReference type="SAM" id="Phobius"/>
    </source>
</evidence>
<feature type="transmembrane region" description="Helical" evidence="7">
    <location>
        <begin position="361"/>
        <end position="383"/>
    </location>
</feature>
<comment type="caution">
    <text evidence="8">The sequence shown here is derived from an EMBL/GenBank/DDBJ whole genome shotgun (WGS) entry which is preliminary data.</text>
</comment>
<dbReference type="AlphaFoldDB" id="A0A1F6CYJ7"/>
<evidence type="ECO:0000256" key="6">
    <source>
        <dbReference type="ARBA" id="ARBA00023136"/>
    </source>
</evidence>
<keyword evidence="3" id="KW-1003">Cell membrane</keyword>
<evidence type="ECO:0000256" key="2">
    <source>
        <dbReference type="ARBA" id="ARBA00022448"/>
    </source>
</evidence>
<keyword evidence="4 7" id="KW-0812">Transmembrane</keyword>
<dbReference type="SUPFAM" id="SSF82866">
    <property type="entry name" value="Multidrug efflux transporter AcrB transmembrane domain"/>
    <property type="match status" value="2"/>
</dbReference>
<keyword evidence="6 7" id="KW-0472">Membrane</keyword>
<organism evidence="8 9">
    <name type="scientific">Candidatus Kaiserbacteria bacterium RIFCSPHIGHO2_01_FULL_53_29</name>
    <dbReference type="NCBI Taxonomy" id="1798480"/>
    <lineage>
        <taxon>Bacteria</taxon>
        <taxon>Candidatus Kaiseribacteriota</taxon>
    </lineage>
</organism>
<proteinExistence type="predicted"/>
<feature type="transmembrane region" description="Helical" evidence="7">
    <location>
        <begin position="441"/>
        <end position="458"/>
    </location>
</feature>
<evidence type="ECO:0000256" key="5">
    <source>
        <dbReference type="ARBA" id="ARBA00022989"/>
    </source>
</evidence>
<dbReference type="InterPro" id="IPR027463">
    <property type="entry name" value="AcrB_DN_DC_subdom"/>
</dbReference>
<dbReference type="STRING" id="1798480.A2851_00605"/>
<dbReference type="PANTHER" id="PTHR32063">
    <property type="match status" value="1"/>
</dbReference>
<evidence type="ECO:0000256" key="4">
    <source>
        <dbReference type="ARBA" id="ARBA00022692"/>
    </source>
</evidence>
<dbReference type="InterPro" id="IPR001036">
    <property type="entry name" value="Acrflvin-R"/>
</dbReference>
<dbReference type="Pfam" id="PF00873">
    <property type="entry name" value="ACR_tran"/>
    <property type="match status" value="1"/>
</dbReference>
<dbReference type="EMBL" id="MFKT01000002">
    <property type="protein sequence ID" value="OGG54140.1"/>
    <property type="molecule type" value="Genomic_DNA"/>
</dbReference>
<evidence type="ECO:0000256" key="1">
    <source>
        <dbReference type="ARBA" id="ARBA00004651"/>
    </source>
</evidence>
<name>A0A1F6CYJ7_9BACT</name>
<dbReference type="NCBIfam" id="TIGR00914">
    <property type="entry name" value="2A0601"/>
    <property type="match status" value="1"/>
</dbReference>
<dbReference type="PANTHER" id="PTHR32063:SF19">
    <property type="entry name" value="CATION EFFLUX SYSTEM PROTEIN CUSA"/>
    <property type="match status" value="1"/>
</dbReference>
<protein>
    <recommendedName>
        <fullName evidence="10">Metal transporter</fullName>
    </recommendedName>
</protein>
<dbReference type="Gene3D" id="1.20.1640.10">
    <property type="entry name" value="Multidrug efflux transporter AcrB transmembrane domain"/>
    <property type="match status" value="2"/>
</dbReference>
<dbReference type="GO" id="GO:0005886">
    <property type="term" value="C:plasma membrane"/>
    <property type="evidence" value="ECO:0007669"/>
    <property type="project" value="UniProtKB-SubCell"/>
</dbReference>
<dbReference type="Gene3D" id="3.30.2090.10">
    <property type="entry name" value="Multidrug efflux transporter AcrB TolC docking domain, DN and DC subdomains"/>
    <property type="match status" value="2"/>
</dbReference>
<dbReference type="Proteomes" id="UP000176863">
    <property type="component" value="Unassembled WGS sequence"/>
</dbReference>
<dbReference type="Gene3D" id="3.30.70.1440">
    <property type="entry name" value="Multidrug efflux transporter AcrB pore domain"/>
    <property type="match status" value="1"/>
</dbReference>
<reference evidence="8 9" key="1">
    <citation type="journal article" date="2016" name="Nat. Commun.">
        <title>Thousands of microbial genomes shed light on interconnected biogeochemical processes in an aquifer system.</title>
        <authorList>
            <person name="Anantharaman K."/>
            <person name="Brown C.T."/>
            <person name="Hug L.A."/>
            <person name="Sharon I."/>
            <person name="Castelle C.J."/>
            <person name="Probst A.J."/>
            <person name="Thomas B.C."/>
            <person name="Singh A."/>
            <person name="Wilkins M.J."/>
            <person name="Karaoz U."/>
            <person name="Brodie E.L."/>
            <person name="Williams K.H."/>
            <person name="Hubbard S.S."/>
            <person name="Banfield J.F."/>
        </authorList>
    </citation>
    <scope>NUCLEOTIDE SEQUENCE [LARGE SCALE GENOMIC DNA]</scope>
</reference>
<feature type="non-terminal residue" evidence="8">
    <location>
        <position position="982"/>
    </location>
</feature>
<feature type="transmembrane region" description="Helical" evidence="7">
    <location>
        <begin position="530"/>
        <end position="548"/>
    </location>
</feature>
<dbReference type="SUPFAM" id="SSF82693">
    <property type="entry name" value="Multidrug efflux transporter AcrB pore domain, PN1, PN2, PC1 and PC2 subdomains"/>
    <property type="match status" value="2"/>
</dbReference>
<feature type="transmembrane region" description="Helical" evidence="7">
    <location>
        <begin position="14"/>
        <end position="32"/>
    </location>
</feature>
<feature type="transmembrane region" description="Helical" evidence="7">
    <location>
        <begin position="886"/>
        <end position="908"/>
    </location>
</feature>
<dbReference type="PRINTS" id="PR00702">
    <property type="entry name" value="ACRIFLAVINRP"/>
</dbReference>
<dbReference type="SUPFAM" id="SSF82714">
    <property type="entry name" value="Multidrug efflux transporter AcrB TolC docking domain, DN and DC subdomains"/>
    <property type="match status" value="2"/>
</dbReference>
<gene>
    <name evidence="8" type="ORF">A2851_00605</name>
</gene>
<sequence length="982" mass="107847">MINTLIISVLKNRIFTIVVFGAITVIGIIAMLRMPVDAIPDLSENQVIIMTEWMGQTPKNVEDQLTYPLTVSMQGLAGVRTIRATSMLGLSMVTVIFEDNVGIYFARDRVSERLRLIQAELPDGVTPILGPDATGVGHVFLYTLESDRHTLTELRTMQDFIVRYGLQSLSDVAEVSSIGGYVKSYQVILDPKKLIQYGIGIMEVMEKLTSANNNVSGKVVDTGGREVAIQGVGFFQETSDIANTVIGEKADGIPLTVEDVGEVRISGLFRRAILADAEEEKVGGVVVMRYGGNPLKVIEAVKEEIPRLEQLLPEGVTIRPFYDRSHLIRGAISTVRESLLEEMIITAIVLGLFLWNLSSTLIIAAGLSVGVLITFIFMSIAGVPSNIMSLGGIIIAIGAMVDADIVICENIFARLSKHPPQNSAERLRRIIEATLEVAKPIIPAMIIIILSFAPIFALQGMEGKLFSPLAFTNVFGMAGALLAAVFLVPILCIFFLGGKLYPDEKIPLVNFLQRTYRPAIAWALRKRKTVLGIAGTLGMVGFLAALNIGSEFMPPLDEGSLWYMPITLPDVTEERAQEILLATNKIIAGFPEVAMVVGKAGRSTTPTDPSPLAMFETFITLKPKSEWRRGMSRDKLIGEMNDALQFENVWNGFTQPIIGRIDMLTTGIRTQLGVKIFGEDPVRLENIAISIEEILTGIPGAVDTAAIRTMGLRYLDIDLQEELLAQNGIEKDEALAMISAGVGGELVTRTIEGRERYGVEVRLAQTYRQDIEDVRSLPLMGSRGNTVLLGSVADIRMVDGPAEIQSENGMLRTVVQTNVRGRDIGSFVKEAEQTLQERLELPRGYRYSWSGQYENQQRATKRLLVVVPLALLLMTTLLYFTYRDVWLTGMVLLTIPLGLVGGVLSLFLGGMNFSVAVWVGFISLFGNAVETGTVIVVYLENAFRERFGLPLIEGEYEEKVEQQPVTREGIREAVIEGATRRL</sequence>
<feature type="transmembrane region" description="Helical" evidence="7">
    <location>
        <begin position="470"/>
        <end position="496"/>
    </location>
</feature>
<evidence type="ECO:0000313" key="9">
    <source>
        <dbReference type="Proteomes" id="UP000176863"/>
    </source>
</evidence>
<feature type="transmembrane region" description="Helical" evidence="7">
    <location>
        <begin position="915"/>
        <end position="939"/>
    </location>
</feature>
<dbReference type="GO" id="GO:0042910">
    <property type="term" value="F:xenobiotic transmembrane transporter activity"/>
    <property type="evidence" value="ECO:0007669"/>
    <property type="project" value="TreeGrafter"/>
</dbReference>
<dbReference type="GO" id="GO:0008324">
    <property type="term" value="F:monoatomic cation transmembrane transporter activity"/>
    <property type="evidence" value="ECO:0007669"/>
    <property type="project" value="InterPro"/>
</dbReference>
<keyword evidence="2" id="KW-0813">Transport</keyword>
<dbReference type="Gene3D" id="3.30.70.1430">
    <property type="entry name" value="Multidrug efflux transporter AcrB pore domain"/>
    <property type="match status" value="2"/>
</dbReference>
<feature type="transmembrane region" description="Helical" evidence="7">
    <location>
        <begin position="863"/>
        <end position="880"/>
    </location>
</feature>
<accession>A0A1F6CYJ7</accession>